<accession>A0A2J6PFU9</accession>
<evidence type="ECO:0000256" key="1">
    <source>
        <dbReference type="SAM" id="MobiDB-lite"/>
    </source>
</evidence>
<proteinExistence type="predicted"/>
<dbReference type="AlphaFoldDB" id="A0A2J6PFU9"/>
<feature type="transmembrane region" description="Helical" evidence="2">
    <location>
        <begin position="115"/>
        <end position="140"/>
    </location>
</feature>
<feature type="region of interest" description="Disordered" evidence="1">
    <location>
        <begin position="167"/>
        <end position="211"/>
    </location>
</feature>
<keyword evidence="2" id="KW-1133">Transmembrane helix</keyword>
<keyword evidence="2" id="KW-0472">Membrane</keyword>
<dbReference type="STRING" id="1745343.A0A2J6PFU9"/>
<dbReference type="OrthoDB" id="2160638at2759"/>
<protein>
    <submittedName>
        <fullName evidence="3">Uncharacterized protein</fullName>
    </submittedName>
</protein>
<feature type="compositionally biased region" description="Polar residues" evidence="1">
    <location>
        <begin position="197"/>
        <end position="211"/>
    </location>
</feature>
<evidence type="ECO:0000313" key="4">
    <source>
        <dbReference type="Proteomes" id="UP000235672"/>
    </source>
</evidence>
<dbReference type="EMBL" id="KZ613539">
    <property type="protein sequence ID" value="PMD12925.1"/>
    <property type="molecule type" value="Genomic_DNA"/>
</dbReference>
<organism evidence="3 4">
    <name type="scientific">Hyaloscypha hepaticicola</name>
    <dbReference type="NCBI Taxonomy" id="2082293"/>
    <lineage>
        <taxon>Eukaryota</taxon>
        <taxon>Fungi</taxon>
        <taxon>Dikarya</taxon>
        <taxon>Ascomycota</taxon>
        <taxon>Pezizomycotina</taxon>
        <taxon>Leotiomycetes</taxon>
        <taxon>Helotiales</taxon>
        <taxon>Hyaloscyphaceae</taxon>
        <taxon>Hyaloscypha</taxon>
    </lineage>
</organism>
<evidence type="ECO:0000256" key="2">
    <source>
        <dbReference type="SAM" id="Phobius"/>
    </source>
</evidence>
<keyword evidence="4" id="KW-1185">Reference proteome</keyword>
<dbReference type="PANTHER" id="PTHR33567">
    <property type="entry name" value="CHROMATE ION TRANSPORTER (EUROFUNG)"/>
    <property type="match status" value="1"/>
</dbReference>
<dbReference type="PANTHER" id="PTHR33567:SF3">
    <property type="entry name" value="CHROMATE ION TRANSPORTER (EUROFUNG)"/>
    <property type="match status" value="1"/>
</dbReference>
<gene>
    <name evidence="3" type="ORF">NA56DRAFT_665957</name>
</gene>
<reference evidence="3 4" key="1">
    <citation type="submission" date="2016-05" db="EMBL/GenBank/DDBJ databases">
        <title>A degradative enzymes factory behind the ericoid mycorrhizal symbiosis.</title>
        <authorList>
            <consortium name="DOE Joint Genome Institute"/>
            <person name="Martino E."/>
            <person name="Morin E."/>
            <person name="Grelet G."/>
            <person name="Kuo A."/>
            <person name="Kohler A."/>
            <person name="Daghino S."/>
            <person name="Barry K."/>
            <person name="Choi C."/>
            <person name="Cichocki N."/>
            <person name="Clum A."/>
            <person name="Copeland A."/>
            <person name="Hainaut M."/>
            <person name="Haridas S."/>
            <person name="Labutti K."/>
            <person name="Lindquist E."/>
            <person name="Lipzen A."/>
            <person name="Khouja H.-R."/>
            <person name="Murat C."/>
            <person name="Ohm R."/>
            <person name="Olson A."/>
            <person name="Spatafora J."/>
            <person name="Veneault-Fourrey C."/>
            <person name="Henrissat B."/>
            <person name="Grigoriev I."/>
            <person name="Martin F."/>
            <person name="Perotto S."/>
        </authorList>
    </citation>
    <scope>NUCLEOTIDE SEQUENCE [LARGE SCALE GENOMIC DNA]</scope>
    <source>
        <strain evidence="3 4">UAMH 7357</strain>
    </source>
</reference>
<evidence type="ECO:0000313" key="3">
    <source>
        <dbReference type="EMBL" id="PMD12925.1"/>
    </source>
</evidence>
<keyword evidence="2" id="KW-0812">Transmembrane</keyword>
<name>A0A2J6PFU9_9HELO</name>
<sequence>MAIVSSRWNPGRVAKQLWEVVKQGWYLGFTAFGGPPVHFKIFHDKYVDKLGWIDDIRNSSPFVRRFQGRLSGALDMYAFSIGVSHIGESLPRQAYALLSSLNATIRAIIDKMTRILVFAGATAGLIYNALWYFPFLILFARCASVTHDYRVLHPIVKWVAGLFKKKKQPSSEDEGVALPTITPRAGSQKPEEIQAPSDASNPTSSHTRFPA</sequence>
<dbReference type="Proteomes" id="UP000235672">
    <property type="component" value="Unassembled WGS sequence"/>
</dbReference>